<proteinExistence type="predicted"/>
<dbReference type="InterPro" id="IPR001119">
    <property type="entry name" value="SLH_dom"/>
</dbReference>
<dbReference type="PANTHER" id="PTHR46708:SF2">
    <property type="entry name" value="FIBRONECTIN TYPE-III DOMAIN-CONTAINING PROTEIN"/>
    <property type="match status" value="1"/>
</dbReference>
<organism evidence="5 6">
    <name type="scientific">Paenibacillus thiaminolyticus</name>
    <name type="common">Bacillus thiaminolyticus</name>
    <dbReference type="NCBI Taxonomy" id="49283"/>
    <lineage>
        <taxon>Bacteria</taxon>
        <taxon>Bacillati</taxon>
        <taxon>Bacillota</taxon>
        <taxon>Bacilli</taxon>
        <taxon>Bacillales</taxon>
        <taxon>Paenibacillaceae</taxon>
        <taxon>Paenibacillus</taxon>
    </lineage>
</organism>
<evidence type="ECO:0000256" key="2">
    <source>
        <dbReference type="SAM" id="MobiDB-lite"/>
    </source>
</evidence>
<feature type="domain" description="SLH" evidence="4">
    <location>
        <begin position="556"/>
        <end position="617"/>
    </location>
</feature>
<evidence type="ECO:0000259" key="4">
    <source>
        <dbReference type="PROSITE" id="PS51272"/>
    </source>
</evidence>
<dbReference type="PROSITE" id="PS51272">
    <property type="entry name" value="SLH"/>
    <property type="match status" value="3"/>
</dbReference>
<evidence type="ECO:0000313" key="6">
    <source>
        <dbReference type="Proteomes" id="UP000266177"/>
    </source>
</evidence>
<dbReference type="AlphaFoldDB" id="A0A3A3GI23"/>
<keyword evidence="1" id="KW-0677">Repeat</keyword>
<dbReference type="EMBL" id="QYZD01000014">
    <property type="protein sequence ID" value="RJG22776.1"/>
    <property type="molecule type" value="Genomic_DNA"/>
</dbReference>
<dbReference type="PANTHER" id="PTHR46708">
    <property type="entry name" value="TENASCIN"/>
    <property type="match status" value="1"/>
</dbReference>
<evidence type="ECO:0000259" key="3">
    <source>
        <dbReference type="PROSITE" id="PS50853"/>
    </source>
</evidence>
<dbReference type="Proteomes" id="UP000266177">
    <property type="component" value="Unassembled WGS sequence"/>
</dbReference>
<dbReference type="InterPro" id="IPR050991">
    <property type="entry name" value="ECM_Regulatory_Proteins"/>
</dbReference>
<name>A0A3A3GI23_PANTH</name>
<feature type="domain" description="Fibronectin type-III" evidence="3">
    <location>
        <begin position="1"/>
        <end position="56"/>
    </location>
</feature>
<dbReference type="Gene3D" id="2.60.40.10">
    <property type="entry name" value="Immunoglobulins"/>
    <property type="match status" value="3"/>
</dbReference>
<feature type="domain" description="SLH" evidence="4">
    <location>
        <begin position="433"/>
        <end position="496"/>
    </location>
</feature>
<evidence type="ECO:0000313" key="5">
    <source>
        <dbReference type="EMBL" id="RJG22776.1"/>
    </source>
</evidence>
<dbReference type="Pfam" id="PF00395">
    <property type="entry name" value="SLH"/>
    <property type="match status" value="3"/>
</dbReference>
<feature type="domain" description="Fibronectin type-III" evidence="3">
    <location>
        <begin position="137"/>
        <end position="219"/>
    </location>
</feature>
<reference evidence="5 6" key="1">
    <citation type="submission" date="2018-09" db="EMBL/GenBank/DDBJ databases">
        <title>Paenibacillus SK2017-BO5.</title>
        <authorList>
            <person name="Piskunova J.V."/>
            <person name="Dubiley S.A."/>
            <person name="Severinov K.V."/>
        </authorList>
    </citation>
    <scope>NUCLEOTIDE SEQUENCE [LARGE SCALE GENOMIC DNA]</scope>
    <source>
        <strain evidence="5 6">BO5</strain>
    </source>
</reference>
<accession>A0A3A3GI23</accession>
<dbReference type="OrthoDB" id="2486450at2"/>
<dbReference type="InterPro" id="IPR013783">
    <property type="entry name" value="Ig-like_fold"/>
</dbReference>
<dbReference type="InterPro" id="IPR036116">
    <property type="entry name" value="FN3_sf"/>
</dbReference>
<dbReference type="CDD" id="cd00063">
    <property type="entry name" value="FN3"/>
    <property type="match status" value="3"/>
</dbReference>
<sequence>MLLVNGMEDKELSAETRQFTVTSLEPGSRYIFEVYAENRSGAGMTGKVEISTLPDKPQGLVISDIEENSAKLSWNPVPGADKYQMTVTDAVYFEISGTEIVLTNLNAGTLYQPEVIAGNASGYGEAIKGAFLTLPAQPGNLHLADIKSDQFTLAWDEVISANKYAIYDNNGEQIGETEKTSYTVTDLKPGETIKVFVAAENDTGEGKKSGFTQRTLPADFSVDPDDPDGQSVTIGDRGEHFVVINIKPVDGADWYKVIDGEGNVVGIITAPETEKEIGGLESAKEYDDWTIIPVNDVGEGKATPVPSFVTLPSSIFEVSVIDSTQHTLTVKVDSPLTNEIFVYASGGKELHRSKEKVFTARNLKEDQSYKFEVWMENSVGDKTEPKTAIGQTLRVPSSGGSGNGGIIPAQPGLPDEEIVPSIDNETPDASGSGNKPGFSDIDKSFAKNEILALYERGIVKGVSESKFEPDREVTRVEFTSMLVRALELEKASDVFLTFEDIQRTSWYVPELGTAVLNGIAHGFSDKEFRPQDPVTREQAAKMIANAAYKGNIPIVDINFKDAKQIATWAKPEVAALSAEKVITGYPNNTFKPKRYLTRAECAALIYRSLHLFSNYTN</sequence>
<dbReference type="SMART" id="SM00060">
    <property type="entry name" value="FN3"/>
    <property type="match status" value="4"/>
</dbReference>
<dbReference type="SUPFAM" id="SSF49265">
    <property type="entry name" value="Fibronectin type III"/>
    <property type="match status" value="2"/>
</dbReference>
<gene>
    <name evidence="5" type="ORF">DQX05_16195</name>
</gene>
<feature type="region of interest" description="Disordered" evidence="2">
    <location>
        <begin position="206"/>
        <end position="228"/>
    </location>
</feature>
<comment type="caution">
    <text evidence="5">The sequence shown here is derived from an EMBL/GenBank/DDBJ whole genome shotgun (WGS) entry which is preliminary data.</text>
</comment>
<dbReference type="Pfam" id="PF00041">
    <property type="entry name" value="fn3"/>
    <property type="match status" value="2"/>
</dbReference>
<evidence type="ECO:0000256" key="1">
    <source>
        <dbReference type="ARBA" id="ARBA00022737"/>
    </source>
</evidence>
<protein>
    <submittedName>
        <fullName evidence="5">Uncharacterized protein</fullName>
    </submittedName>
</protein>
<feature type="domain" description="SLH" evidence="4">
    <location>
        <begin position="497"/>
        <end position="555"/>
    </location>
</feature>
<dbReference type="PROSITE" id="PS50853">
    <property type="entry name" value="FN3"/>
    <property type="match status" value="2"/>
</dbReference>
<dbReference type="InterPro" id="IPR003961">
    <property type="entry name" value="FN3_dom"/>
</dbReference>